<protein>
    <submittedName>
        <fullName evidence="1">Putative LOC100891306 [Strongylocentrotus purpuratus]</fullName>
    </submittedName>
</protein>
<dbReference type="EMBL" id="HACA01024551">
    <property type="protein sequence ID" value="CDW41912.1"/>
    <property type="molecule type" value="Transcribed_RNA"/>
</dbReference>
<sequence length="30" mass="3815">MEMIMQNYKNNRWSDDVRIIRKGKNRKYQV</sequence>
<reference evidence="1" key="1">
    <citation type="submission" date="2014-05" db="EMBL/GenBank/DDBJ databases">
        <authorList>
            <person name="Chronopoulou M."/>
        </authorList>
    </citation>
    <scope>NUCLEOTIDE SEQUENCE</scope>
    <source>
        <tissue evidence="1">Whole organism</tissue>
    </source>
</reference>
<accession>A0A0K2UUH1</accession>
<name>A0A0K2UUH1_LEPSM</name>
<dbReference type="EMBL" id="HACA01024552">
    <property type="protein sequence ID" value="CDW41913.1"/>
    <property type="molecule type" value="Transcribed_RNA"/>
</dbReference>
<organism evidence="1">
    <name type="scientific">Lepeophtheirus salmonis</name>
    <name type="common">Salmon louse</name>
    <name type="synonym">Caligus salmonis</name>
    <dbReference type="NCBI Taxonomy" id="72036"/>
    <lineage>
        <taxon>Eukaryota</taxon>
        <taxon>Metazoa</taxon>
        <taxon>Ecdysozoa</taxon>
        <taxon>Arthropoda</taxon>
        <taxon>Crustacea</taxon>
        <taxon>Multicrustacea</taxon>
        <taxon>Hexanauplia</taxon>
        <taxon>Copepoda</taxon>
        <taxon>Siphonostomatoida</taxon>
        <taxon>Caligidae</taxon>
        <taxon>Lepeophtheirus</taxon>
    </lineage>
</organism>
<proteinExistence type="predicted"/>
<dbReference type="AlphaFoldDB" id="A0A0K2UUH1"/>
<evidence type="ECO:0000313" key="1">
    <source>
        <dbReference type="EMBL" id="CDW41913.1"/>
    </source>
</evidence>